<evidence type="ECO:0000313" key="8">
    <source>
        <dbReference type="Proteomes" id="UP001161257"/>
    </source>
</evidence>
<keyword evidence="1" id="KW-0645">Protease</keyword>
<name>A0AA37RAQ3_PSEPU</name>
<dbReference type="EMBL" id="BSKJ01000008">
    <property type="protein sequence ID" value="GLO36825.1"/>
    <property type="molecule type" value="Genomic_DNA"/>
</dbReference>
<sequence>MRLVYRVTPTQRLIIVEHALQQMQAYTQQRWWHCEAGGILLGRHLLDSNDVVVDEVSTPQSSDRRSRFSFFRSSTHEHIARQRWLEQGHTSAYLGLWHTHPELDPTPSSIDRRDWEQAVSGDTFEGDRLFFPIIGTRSIRIWTLSRRGTFRELRPEKKIGNEESNGTG</sequence>
<keyword evidence="5" id="KW-0482">Metalloprotease</keyword>
<dbReference type="Pfam" id="PF14464">
    <property type="entry name" value="Prok-JAB"/>
    <property type="match status" value="1"/>
</dbReference>
<dbReference type="AlphaFoldDB" id="A0AA37RAQ3"/>
<gene>
    <name evidence="7" type="ORF">PPUN14671_36610</name>
</gene>
<dbReference type="Proteomes" id="UP001161257">
    <property type="component" value="Unassembled WGS sequence"/>
</dbReference>
<evidence type="ECO:0000259" key="6">
    <source>
        <dbReference type="Pfam" id="PF14464"/>
    </source>
</evidence>
<dbReference type="Gene3D" id="3.40.140.10">
    <property type="entry name" value="Cytidine Deaminase, domain 2"/>
    <property type="match status" value="1"/>
</dbReference>
<reference evidence="7" key="1">
    <citation type="submission" date="2023-01" db="EMBL/GenBank/DDBJ databases">
        <title>Whole-genome sequence of Pseudomonas putida NBRC 14671.</title>
        <authorList>
            <person name="Morohoshi T."/>
            <person name="Someya N."/>
        </authorList>
    </citation>
    <scope>NUCLEOTIDE SEQUENCE</scope>
    <source>
        <strain evidence="7">NBRC 14671</strain>
    </source>
</reference>
<comment type="caution">
    <text evidence="7">The sequence shown here is derived from an EMBL/GenBank/DDBJ whole genome shotgun (WGS) entry which is preliminary data.</text>
</comment>
<accession>A0AA37RAQ3</accession>
<dbReference type="RefSeq" id="WP_093976203.1">
    <property type="nucleotide sequence ID" value="NZ_BSKF01000008.1"/>
</dbReference>
<protein>
    <recommendedName>
        <fullName evidence="6">JAB domain-containing protein</fullName>
    </recommendedName>
</protein>
<dbReference type="GO" id="GO:0046872">
    <property type="term" value="F:metal ion binding"/>
    <property type="evidence" value="ECO:0007669"/>
    <property type="project" value="UniProtKB-KW"/>
</dbReference>
<dbReference type="SUPFAM" id="SSF102712">
    <property type="entry name" value="JAB1/MPN domain"/>
    <property type="match status" value="1"/>
</dbReference>
<evidence type="ECO:0000256" key="5">
    <source>
        <dbReference type="ARBA" id="ARBA00023049"/>
    </source>
</evidence>
<evidence type="ECO:0000256" key="2">
    <source>
        <dbReference type="ARBA" id="ARBA00022723"/>
    </source>
</evidence>
<dbReference type="GO" id="GO:0006508">
    <property type="term" value="P:proteolysis"/>
    <property type="evidence" value="ECO:0007669"/>
    <property type="project" value="UniProtKB-KW"/>
</dbReference>
<organism evidence="7 8">
    <name type="scientific">Pseudomonas putida</name>
    <name type="common">Arthrobacter siderocapsulatus</name>
    <dbReference type="NCBI Taxonomy" id="303"/>
    <lineage>
        <taxon>Bacteria</taxon>
        <taxon>Pseudomonadati</taxon>
        <taxon>Pseudomonadota</taxon>
        <taxon>Gammaproteobacteria</taxon>
        <taxon>Pseudomonadales</taxon>
        <taxon>Pseudomonadaceae</taxon>
        <taxon>Pseudomonas</taxon>
    </lineage>
</organism>
<evidence type="ECO:0000313" key="7">
    <source>
        <dbReference type="EMBL" id="GLO36825.1"/>
    </source>
</evidence>
<keyword evidence="3" id="KW-0378">Hydrolase</keyword>
<keyword evidence="2" id="KW-0479">Metal-binding</keyword>
<evidence type="ECO:0000256" key="3">
    <source>
        <dbReference type="ARBA" id="ARBA00022801"/>
    </source>
</evidence>
<proteinExistence type="predicted"/>
<evidence type="ECO:0000256" key="4">
    <source>
        <dbReference type="ARBA" id="ARBA00022833"/>
    </source>
</evidence>
<keyword evidence="4" id="KW-0862">Zinc</keyword>
<feature type="domain" description="JAB" evidence="6">
    <location>
        <begin position="23"/>
        <end position="144"/>
    </location>
</feature>
<dbReference type="GO" id="GO:0008237">
    <property type="term" value="F:metallopeptidase activity"/>
    <property type="evidence" value="ECO:0007669"/>
    <property type="project" value="UniProtKB-KW"/>
</dbReference>
<evidence type="ECO:0000256" key="1">
    <source>
        <dbReference type="ARBA" id="ARBA00022670"/>
    </source>
</evidence>
<dbReference type="InterPro" id="IPR028090">
    <property type="entry name" value="JAB_dom_prok"/>
</dbReference>